<proteinExistence type="predicted"/>
<keyword evidence="2" id="KW-1185">Reference proteome</keyword>
<evidence type="ECO:0000313" key="1">
    <source>
        <dbReference type="EMBL" id="CAK1546264.1"/>
    </source>
</evidence>
<comment type="caution">
    <text evidence="1">The sequence shown here is derived from an EMBL/GenBank/DDBJ whole genome shotgun (WGS) entry which is preliminary data.</text>
</comment>
<protein>
    <submittedName>
        <fullName evidence="1">Uncharacterized protein</fullName>
    </submittedName>
</protein>
<dbReference type="Proteomes" id="UP001497472">
    <property type="component" value="Unassembled WGS sequence"/>
</dbReference>
<organism evidence="1 2">
    <name type="scientific">Leptosia nina</name>
    <dbReference type="NCBI Taxonomy" id="320188"/>
    <lineage>
        <taxon>Eukaryota</taxon>
        <taxon>Metazoa</taxon>
        <taxon>Ecdysozoa</taxon>
        <taxon>Arthropoda</taxon>
        <taxon>Hexapoda</taxon>
        <taxon>Insecta</taxon>
        <taxon>Pterygota</taxon>
        <taxon>Neoptera</taxon>
        <taxon>Endopterygota</taxon>
        <taxon>Lepidoptera</taxon>
        <taxon>Glossata</taxon>
        <taxon>Ditrysia</taxon>
        <taxon>Papilionoidea</taxon>
        <taxon>Pieridae</taxon>
        <taxon>Pierinae</taxon>
        <taxon>Leptosia</taxon>
    </lineage>
</organism>
<reference evidence="1 2" key="1">
    <citation type="submission" date="2023-11" db="EMBL/GenBank/DDBJ databases">
        <authorList>
            <person name="Okamura Y."/>
        </authorList>
    </citation>
    <scope>NUCLEOTIDE SEQUENCE [LARGE SCALE GENOMIC DNA]</scope>
</reference>
<dbReference type="EMBL" id="CAVLEF010000007">
    <property type="protein sequence ID" value="CAK1546264.1"/>
    <property type="molecule type" value="Genomic_DNA"/>
</dbReference>
<name>A0AAV1J9V3_9NEOP</name>
<evidence type="ECO:0000313" key="2">
    <source>
        <dbReference type="Proteomes" id="UP001497472"/>
    </source>
</evidence>
<dbReference type="AlphaFoldDB" id="A0AAV1J9V3"/>
<accession>A0AAV1J9V3</accession>
<sequence length="110" mass="12789">MPDQEFYMKMVQINAEVLDNYIDEGAEIPTMFRSEEMVLCQLFVQPEAAYVSMYELGEAGIAQFRDVYSMITRDQKRNVSFWSLLTTVDQSYSSSQCCKGSERTRIKLKK</sequence>
<gene>
    <name evidence="1" type="ORF">LNINA_LOCUS5849</name>
</gene>